<feature type="region of interest" description="Disordered" evidence="1">
    <location>
        <begin position="1"/>
        <end position="93"/>
    </location>
</feature>
<organism evidence="2 3">
    <name type="scientific">Pycnoporus cinnabarinus</name>
    <name type="common">Cinnabar-red polypore</name>
    <name type="synonym">Trametes cinnabarina</name>
    <dbReference type="NCBI Taxonomy" id="5643"/>
    <lineage>
        <taxon>Eukaryota</taxon>
        <taxon>Fungi</taxon>
        <taxon>Dikarya</taxon>
        <taxon>Basidiomycota</taxon>
        <taxon>Agaricomycotina</taxon>
        <taxon>Agaricomycetes</taxon>
        <taxon>Polyporales</taxon>
        <taxon>Polyporaceae</taxon>
        <taxon>Trametes</taxon>
    </lineage>
</organism>
<proteinExistence type="predicted"/>
<dbReference type="OrthoDB" id="2764492at2759"/>
<evidence type="ECO:0000313" key="3">
    <source>
        <dbReference type="Proteomes" id="UP000029665"/>
    </source>
</evidence>
<gene>
    <name evidence="2" type="ORF">BN946_scf184569.g2</name>
</gene>
<name>A0A060SDW1_PYCCI</name>
<sequence length="220" mass="24924">MAPSGFRSQRSLSGGPLEKSAVEDTLTYPKMTLASGSLPSRIGDQPEKTWPPARSKRKRDEARAKQRITEEAAPTPSPIAEQEPENPYTKVLNKLDELFEGRYGSSINKEEWSETGSHETLTAPDPKPSPTRVLLSKIKELGQRVDVLEEHDRTREEEWAAMKGRVEMLARQHSGFSSMERRLDSIEREIRSLNECMNTAEVGEQTQQELYDMYESLQSS</sequence>
<comment type="caution">
    <text evidence="2">The sequence shown here is derived from an EMBL/GenBank/DDBJ whole genome shotgun (WGS) entry which is preliminary data.</text>
</comment>
<dbReference type="HOGENOM" id="CLU_1256610_0_0_1"/>
<dbReference type="EMBL" id="CCBP010000083">
    <property type="protein sequence ID" value="CDO70459.1"/>
    <property type="molecule type" value="Genomic_DNA"/>
</dbReference>
<reference evidence="2" key="1">
    <citation type="submission" date="2014-01" db="EMBL/GenBank/DDBJ databases">
        <title>The genome of the white-rot fungus Pycnoporus cinnabarinus: a basidiomycete model with a versatile arsenal for lignocellulosic biomass breakdown.</title>
        <authorList>
            <person name="Levasseur A."/>
            <person name="Lomascolo A."/>
            <person name="Ruiz-Duenas F.J."/>
            <person name="Uzan E."/>
            <person name="Piumi F."/>
            <person name="Kues U."/>
            <person name="Ram A.F.J."/>
            <person name="Murat C."/>
            <person name="Haon M."/>
            <person name="Benoit I."/>
            <person name="Arfi Y."/>
            <person name="Chevret D."/>
            <person name="Drula E."/>
            <person name="Kwon M.J."/>
            <person name="Gouret P."/>
            <person name="Lesage-Meessen L."/>
            <person name="Lombard V."/>
            <person name="Mariette J."/>
            <person name="Noirot C."/>
            <person name="Park J."/>
            <person name="Patyshakuliyeva A."/>
            <person name="Wieneger R.A.B."/>
            <person name="Wosten H.A.B."/>
            <person name="Martin F."/>
            <person name="Coutinho P.M."/>
            <person name="de Vries R."/>
            <person name="Martinez A.T."/>
            <person name="Klopp C."/>
            <person name="Pontarotti P."/>
            <person name="Henrissat B."/>
            <person name="Record E."/>
        </authorList>
    </citation>
    <scope>NUCLEOTIDE SEQUENCE [LARGE SCALE GENOMIC DNA]</scope>
    <source>
        <strain evidence="2">BRFM137</strain>
    </source>
</reference>
<evidence type="ECO:0000313" key="2">
    <source>
        <dbReference type="EMBL" id="CDO70459.1"/>
    </source>
</evidence>
<feature type="compositionally biased region" description="Basic and acidic residues" evidence="1">
    <location>
        <begin position="58"/>
        <end position="70"/>
    </location>
</feature>
<dbReference type="AlphaFoldDB" id="A0A060SDW1"/>
<keyword evidence="3" id="KW-1185">Reference proteome</keyword>
<protein>
    <submittedName>
        <fullName evidence="2">Uncharacterized protein</fullName>
    </submittedName>
</protein>
<accession>A0A060SDW1</accession>
<feature type="compositionally biased region" description="Polar residues" evidence="1">
    <location>
        <begin position="1"/>
        <end position="12"/>
    </location>
</feature>
<feature type="region of interest" description="Disordered" evidence="1">
    <location>
        <begin position="106"/>
        <end position="131"/>
    </location>
</feature>
<evidence type="ECO:0000256" key="1">
    <source>
        <dbReference type="SAM" id="MobiDB-lite"/>
    </source>
</evidence>
<dbReference type="Proteomes" id="UP000029665">
    <property type="component" value="Unassembled WGS sequence"/>
</dbReference>